<proteinExistence type="predicted"/>
<evidence type="ECO:0008006" key="2">
    <source>
        <dbReference type="Google" id="ProtNLM"/>
    </source>
</evidence>
<gene>
    <name evidence="1" type="ORF">UFOVP71_453</name>
</gene>
<dbReference type="EMBL" id="LR797824">
    <property type="protein sequence ID" value="CAB4241915.1"/>
    <property type="molecule type" value="Genomic_DNA"/>
</dbReference>
<protein>
    <recommendedName>
        <fullName evidence="2">Nucleotide-diphospho-sugar transferase domain-containing protein</fullName>
    </recommendedName>
</protein>
<organism evidence="1">
    <name type="scientific">uncultured Caudovirales phage</name>
    <dbReference type="NCBI Taxonomy" id="2100421"/>
    <lineage>
        <taxon>Viruses</taxon>
        <taxon>Duplodnaviria</taxon>
        <taxon>Heunggongvirae</taxon>
        <taxon>Uroviricota</taxon>
        <taxon>Caudoviricetes</taxon>
        <taxon>Peduoviridae</taxon>
        <taxon>Maltschvirus</taxon>
        <taxon>Maltschvirus maltsch</taxon>
    </lineage>
</organism>
<sequence length="292" mass="34243">MSTKGFMMFAYNNEQLDYTQLALVAAYAVKKYMPEYPVVLVTNQASLEQCENTHGLAMMKAAWDDIIVTDPGYEKNMRLHHDGAYNSFNAQFTNTNKHDIYNISPFDETILIDTDYLCGNANLAMLFGGQHEVAMYRDARNLRLEEPYTTERWLHYAGIRMWWSTVVYWRKSEEAKHFFNIWAAVKQNWEYYRFLYKFPGTLYRTDYSASIAAHMCDGWSDGGFIGQIPNYMRYQDQRDDIVEVKGPNHWVMLSNLPEEWKNIVVEIKGEDVHMMNKKSIIRNYDSIIEALA</sequence>
<accession>A0A6J5TAF8</accession>
<evidence type="ECO:0000313" key="1">
    <source>
        <dbReference type="EMBL" id="CAB4241915.1"/>
    </source>
</evidence>
<reference evidence="1" key="1">
    <citation type="submission" date="2020-05" db="EMBL/GenBank/DDBJ databases">
        <authorList>
            <person name="Chiriac C."/>
            <person name="Salcher M."/>
            <person name="Ghai R."/>
            <person name="Kavagutti S V."/>
        </authorList>
    </citation>
    <scope>NUCLEOTIDE SEQUENCE</scope>
</reference>
<name>A0A6J5TAF8_9CAUD</name>